<accession>A0ABR2T4A7</accession>
<keyword evidence="2" id="KW-0732">Signal</keyword>
<feature type="chain" id="PRO_5046342125" evidence="2">
    <location>
        <begin position="25"/>
        <end position="83"/>
    </location>
</feature>
<dbReference type="EMBL" id="JBBPBN010000009">
    <property type="protein sequence ID" value="KAK9032106.1"/>
    <property type="molecule type" value="Genomic_DNA"/>
</dbReference>
<comment type="caution">
    <text evidence="3">The sequence shown here is derived from an EMBL/GenBank/DDBJ whole genome shotgun (WGS) entry which is preliminary data.</text>
</comment>
<dbReference type="Proteomes" id="UP001396334">
    <property type="component" value="Unassembled WGS sequence"/>
</dbReference>
<evidence type="ECO:0000256" key="2">
    <source>
        <dbReference type="SAM" id="SignalP"/>
    </source>
</evidence>
<feature type="region of interest" description="Disordered" evidence="1">
    <location>
        <begin position="59"/>
        <end position="83"/>
    </location>
</feature>
<keyword evidence="4" id="KW-1185">Reference proteome</keyword>
<evidence type="ECO:0000313" key="4">
    <source>
        <dbReference type="Proteomes" id="UP001396334"/>
    </source>
</evidence>
<organism evidence="3 4">
    <name type="scientific">Hibiscus sabdariffa</name>
    <name type="common">roselle</name>
    <dbReference type="NCBI Taxonomy" id="183260"/>
    <lineage>
        <taxon>Eukaryota</taxon>
        <taxon>Viridiplantae</taxon>
        <taxon>Streptophyta</taxon>
        <taxon>Embryophyta</taxon>
        <taxon>Tracheophyta</taxon>
        <taxon>Spermatophyta</taxon>
        <taxon>Magnoliopsida</taxon>
        <taxon>eudicotyledons</taxon>
        <taxon>Gunneridae</taxon>
        <taxon>Pentapetalae</taxon>
        <taxon>rosids</taxon>
        <taxon>malvids</taxon>
        <taxon>Malvales</taxon>
        <taxon>Malvaceae</taxon>
        <taxon>Malvoideae</taxon>
        <taxon>Hibiscus</taxon>
    </lineage>
</organism>
<gene>
    <name evidence="3" type="ORF">V6N11_056389</name>
</gene>
<name>A0ABR2T4A7_9ROSI</name>
<reference evidence="3 4" key="1">
    <citation type="journal article" date="2024" name="G3 (Bethesda)">
        <title>Genome assembly of Hibiscus sabdariffa L. provides insights into metabolisms of medicinal natural products.</title>
        <authorList>
            <person name="Kim T."/>
        </authorList>
    </citation>
    <scope>NUCLEOTIDE SEQUENCE [LARGE SCALE GENOMIC DNA]</scope>
    <source>
        <strain evidence="3">TK-2024</strain>
        <tissue evidence="3">Old leaves</tissue>
    </source>
</reference>
<sequence>MPAAAPFSLIFWLSSAVLVAVGCALCLEALLCSLYAHGLKDGTVFFSLANRREITEAIFGGNGNEDDDPVEADDLAEAHPHEE</sequence>
<evidence type="ECO:0000313" key="3">
    <source>
        <dbReference type="EMBL" id="KAK9032106.1"/>
    </source>
</evidence>
<protein>
    <submittedName>
        <fullName evidence="3">Uncharacterized protein</fullName>
    </submittedName>
</protein>
<proteinExistence type="predicted"/>
<feature type="signal peptide" evidence="2">
    <location>
        <begin position="1"/>
        <end position="24"/>
    </location>
</feature>
<feature type="compositionally biased region" description="Acidic residues" evidence="1">
    <location>
        <begin position="64"/>
        <end position="75"/>
    </location>
</feature>
<evidence type="ECO:0000256" key="1">
    <source>
        <dbReference type="SAM" id="MobiDB-lite"/>
    </source>
</evidence>